<dbReference type="AlphaFoldDB" id="A0A8X6Q039"/>
<proteinExistence type="predicted"/>
<keyword evidence="1" id="KW-0067">ATP-binding</keyword>
<gene>
    <name evidence="1" type="primary">LOC103519163</name>
    <name evidence="1" type="ORF">NPIL_283211</name>
</gene>
<keyword evidence="1" id="KW-0347">Helicase</keyword>
<dbReference type="PANTHER" id="PTHR10492">
    <property type="match status" value="1"/>
</dbReference>
<name>A0A8X6Q039_NEPPI</name>
<dbReference type="Proteomes" id="UP000887013">
    <property type="component" value="Unassembled WGS sequence"/>
</dbReference>
<dbReference type="OrthoDB" id="6433404at2759"/>
<evidence type="ECO:0000313" key="1">
    <source>
        <dbReference type="EMBL" id="GFT98895.1"/>
    </source>
</evidence>
<accession>A0A8X6Q039</accession>
<comment type="caution">
    <text evidence="1">The sequence shown here is derived from an EMBL/GenBank/DDBJ whole genome shotgun (WGS) entry which is preliminary data.</text>
</comment>
<reference evidence="1" key="1">
    <citation type="submission" date="2020-08" db="EMBL/GenBank/DDBJ databases">
        <title>Multicomponent nature underlies the extraordinary mechanical properties of spider dragline silk.</title>
        <authorList>
            <person name="Kono N."/>
            <person name="Nakamura H."/>
            <person name="Mori M."/>
            <person name="Yoshida Y."/>
            <person name="Ohtoshi R."/>
            <person name="Malay A.D."/>
            <person name="Moran D.A.P."/>
            <person name="Tomita M."/>
            <person name="Numata K."/>
            <person name="Arakawa K."/>
        </authorList>
    </citation>
    <scope>NUCLEOTIDE SEQUENCE</scope>
</reference>
<organism evidence="1 2">
    <name type="scientific">Nephila pilipes</name>
    <name type="common">Giant wood spider</name>
    <name type="synonym">Nephila maculata</name>
    <dbReference type="NCBI Taxonomy" id="299642"/>
    <lineage>
        <taxon>Eukaryota</taxon>
        <taxon>Metazoa</taxon>
        <taxon>Ecdysozoa</taxon>
        <taxon>Arthropoda</taxon>
        <taxon>Chelicerata</taxon>
        <taxon>Arachnida</taxon>
        <taxon>Araneae</taxon>
        <taxon>Araneomorphae</taxon>
        <taxon>Entelegynae</taxon>
        <taxon>Araneoidea</taxon>
        <taxon>Nephilidae</taxon>
        <taxon>Nephila</taxon>
    </lineage>
</organism>
<evidence type="ECO:0000313" key="2">
    <source>
        <dbReference type="Proteomes" id="UP000887013"/>
    </source>
</evidence>
<sequence length="175" mass="20131">MYTVEWQKRGLPHVHILLWLEEKVRPDCIDEVVRAELPDPDQDQILHEIIKSTMIHGPCGVFNYSSPCMLAGVCTKRYPRPFLKETQTGEDGYPHYRRRSPEDGGIAIKINGNEIDNQWVVDWLTVYLVDQVVSVGVSKFNLDQKKVYDDVLNSVDTNFGQLFFLDLLVELGKHS</sequence>
<keyword evidence="2" id="KW-1185">Reference proteome</keyword>
<dbReference type="PANTHER" id="PTHR10492:SF57">
    <property type="entry name" value="ATP-DEPENDENT DNA HELICASE"/>
    <property type="match status" value="1"/>
</dbReference>
<keyword evidence="1" id="KW-0547">Nucleotide-binding</keyword>
<dbReference type="EMBL" id="BMAW01026795">
    <property type="protein sequence ID" value="GFT98895.1"/>
    <property type="molecule type" value="Genomic_DNA"/>
</dbReference>
<protein>
    <submittedName>
        <fullName evidence="1">ATP-dependent DNA helicase</fullName>
    </submittedName>
</protein>
<dbReference type="GO" id="GO:0004386">
    <property type="term" value="F:helicase activity"/>
    <property type="evidence" value="ECO:0007669"/>
    <property type="project" value="UniProtKB-KW"/>
</dbReference>
<keyword evidence="1" id="KW-0378">Hydrolase</keyword>